<keyword evidence="2" id="KW-0812">Transmembrane</keyword>
<keyword evidence="2" id="KW-0472">Membrane</keyword>
<protein>
    <submittedName>
        <fullName evidence="3">Uncharacterized protein</fullName>
    </submittedName>
</protein>
<evidence type="ECO:0000256" key="2">
    <source>
        <dbReference type="SAM" id="Phobius"/>
    </source>
</evidence>
<dbReference type="RefSeq" id="WP_174191967.1">
    <property type="nucleotide sequence ID" value="NZ_JABULH010000001.1"/>
</dbReference>
<dbReference type="EMBL" id="JABULH010000001">
    <property type="protein sequence ID" value="NTS63875.1"/>
    <property type="molecule type" value="Genomic_DNA"/>
</dbReference>
<evidence type="ECO:0000313" key="4">
    <source>
        <dbReference type="Proteomes" id="UP000621447"/>
    </source>
</evidence>
<feature type="compositionally biased region" description="Basic and acidic residues" evidence="1">
    <location>
        <begin position="97"/>
        <end position="108"/>
    </location>
</feature>
<sequence length="163" mass="17221">MAAKQTSAIFVPCRITAGTTWGNACIHAVGPKLVVISSTLPLPVGGYVDIRRGTLVVIGRVLLLRDDRFGIRTQDPVSATALVNEPRLAQRPAAGDQVDRRHGSRERPPLSLAAQAERSRRLSATLQFAALTAAASGGAYLLASHLYLALAVPFTRISAVLGS</sequence>
<dbReference type="Proteomes" id="UP000621447">
    <property type="component" value="Unassembled WGS sequence"/>
</dbReference>
<gene>
    <name evidence="3" type="ORF">HRV97_01700</name>
</gene>
<reference evidence="3 4" key="1">
    <citation type="submission" date="2020-06" db="EMBL/GenBank/DDBJ databases">
        <title>Sphingomonas hominis sp. nov., a member of the Sphingomonas, isolated from the hair of a 22-year-old girl.</title>
        <authorList>
            <person name="Zhang D.-F."/>
            <person name="Cui X.-W."/>
        </authorList>
    </citation>
    <scope>NUCLEOTIDE SEQUENCE [LARGE SCALE GENOMIC DNA]</scope>
    <source>
        <strain evidence="3 4">HHU CXW</strain>
    </source>
</reference>
<evidence type="ECO:0000313" key="3">
    <source>
        <dbReference type="EMBL" id="NTS63875.1"/>
    </source>
</evidence>
<feature type="transmembrane region" description="Helical" evidence="2">
    <location>
        <begin position="128"/>
        <end position="148"/>
    </location>
</feature>
<name>A0ABX2JCF1_9SPHN</name>
<keyword evidence="2" id="KW-1133">Transmembrane helix</keyword>
<organism evidence="3 4">
    <name type="scientific">Sphingomonas hominis</name>
    <dbReference type="NCBI Taxonomy" id="2741495"/>
    <lineage>
        <taxon>Bacteria</taxon>
        <taxon>Pseudomonadati</taxon>
        <taxon>Pseudomonadota</taxon>
        <taxon>Alphaproteobacteria</taxon>
        <taxon>Sphingomonadales</taxon>
        <taxon>Sphingomonadaceae</taxon>
        <taxon>Sphingomonas</taxon>
    </lineage>
</organism>
<evidence type="ECO:0000256" key="1">
    <source>
        <dbReference type="SAM" id="MobiDB-lite"/>
    </source>
</evidence>
<keyword evidence="4" id="KW-1185">Reference proteome</keyword>
<comment type="caution">
    <text evidence="3">The sequence shown here is derived from an EMBL/GenBank/DDBJ whole genome shotgun (WGS) entry which is preliminary data.</text>
</comment>
<accession>A0ABX2JCF1</accession>
<feature type="region of interest" description="Disordered" evidence="1">
    <location>
        <begin position="90"/>
        <end position="113"/>
    </location>
</feature>
<proteinExistence type="predicted"/>